<keyword evidence="3" id="KW-0732">Signal</keyword>
<organism evidence="4 5">
    <name type="scientific">Lederbergia galactosidilytica</name>
    <dbReference type="NCBI Taxonomy" id="217031"/>
    <lineage>
        <taxon>Bacteria</taxon>
        <taxon>Bacillati</taxon>
        <taxon>Bacillota</taxon>
        <taxon>Bacilli</taxon>
        <taxon>Bacillales</taxon>
        <taxon>Bacillaceae</taxon>
        <taxon>Lederbergia</taxon>
    </lineage>
</organism>
<proteinExistence type="inferred from homology"/>
<comment type="similarity">
    <text evidence="1">Belongs to the bacterial solute-binding protein 1 family.</text>
</comment>
<reference evidence="4 5" key="1">
    <citation type="submission" date="2015-06" db="EMBL/GenBank/DDBJ databases">
        <title>Genome sequencing project of Bacillus galactosidilyticus PL133.</title>
        <authorList>
            <person name="Gaiero J."/>
            <person name="Nicol R."/>
            <person name="Habash M."/>
        </authorList>
    </citation>
    <scope>NUCLEOTIDE SEQUENCE [LARGE SCALE GENOMIC DNA]</scope>
    <source>
        <strain evidence="4 5">PL133</strain>
    </source>
</reference>
<dbReference type="InterPro" id="IPR006059">
    <property type="entry name" value="SBP"/>
</dbReference>
<dbReference type="Gene3D" id="3.40.190.10">
    <property type="entry name" value="Periplasmic binding protein-like II"/>
    <property type="match status" value="1"/>
</dbReference>
<dbReference type="Proteomes" id="UP000053881">
    <property type="component" value="Unassembled WGS sequence"/>
</dbReference>
<dbReference type="PANTHER" id="PTHR43649:SF34">
    <property type="entry name" value="ABC TRANSPORTER PERIPLASMIC-BINDING PROTEIN YCJN-RELATED"/>
    <property type="match status" value="1"/>
</dbReference>
<evidence type="ECO:0000256" key="1">
    <source>
        <dbReference type="ARBA" id="ARBA00008520"/>
    </source>
</evidence>
<evidence type="ECO:0000313" key="4">
    <source>
        <dbReference type="EMBL" id="KRG10709.1"/>
    </source>
</evidence>
<dbReference type="InterPro" id="IPR050490">
    <property type="entry name" value="Bact_solute-bd_prot1"/>
</dbReference>
<gene>
    <name evidence="4" type="ORF">ACA29_20325</name>
</gene>
<dbReference type="PANTHER" id="PTHR43649">
    <property type="entry name" value="ARABINOSE-BINDING PROTEIN-RELATED"/>
    <property type="match status" value="1"/>
</dbReference>
<keyword evidence="2" id="KW-0813">Transport</keyword>
<comment type="caution">
    <text evidence="4">The sequence shown here is derived from an EMBL/GenBank/DDBJ whole genome shotgun (WGS) entry which is preliminary data.</text>
</comment>
<dbReference type="PATRIC" id="fig|217031.4.peg.6903"/>
<protein>
    <submittedName>
        <fullName evidence="4">Uncharacterized protein</fullName>
    </submittedName>
</protein>
<dbReference type="SUPFAM" id="SSF53850">
    <property type="entry name" value="Periplasmic binding protein-like II"/>
    <property type="match status" value="1"/>
</dbReference>
<dbReference type="Pfam" id="PF13416">
    <property type="entry name" value="SBP_bac_8"/>
    <property type="match status" value="1"/>
</dbReference>
<evidence type="ECO:0000256" key="2">
    <source>
        <dbReference type="ARBA" id="ARBA00022448"/>
    </source>
</evidence>
<dbReference type="AlphaFoldDB" id="A0A0Q9XRG6"/>
<evidence type="ECO:0000313" key="5">
    <source>
        <dbReference type="Proteomes" id="UP000053881"/>
    </source>
</evidence>
<name>A0A0Q9XRG6_9BACI</name>
<accession>A0A0Q9XRG6</accession>
<dbReference type="EMBL" id="LGPB01000135">
    <property type="protein sequence ID" value="KRG10709.1"/>
    <property type="molecule type" value="Genomic_DNA"/>
</dbReference>
<sequence>MDPEGKGQLISLPTLVDTAGLFYNKEIFDIFGVPYPDPERPMTWEEVRELAAKMTGQRNGVDYRGFELGLGIKDASLPLKEFGINLTDPETGEVLITDSPEVRQYLEFIQQLYNIPGLYDPEAEDTDKFAEKTAAMTVSWPAYFRWGLGGVPEDIKMIDAAPIPVWEEGGKGPLNYSHPYVLNKYGENKDDGFQVILAIAKVYNRDPLTNPYSEFSETHENYPIYEGKNMKVFWNYDGALPPSRLSKWDEYVNLGEDLHKLSEGLDINEFLRILKEESEIKIEEEKLE</sequence>
<evidence type="ECO:0000256" key="3">
    <source>
        <dbReference type="ARBA" id="ARBA00022729"/>
    </source>
</evidence>